<protein>
    <recommendedName>
        <fullName evidence="9">Chloride channel protein</fullName>
    </recommendedName>
</protein>
<evidence type="ECO:0000256" key="4">
    <source>
        <dbReference type="ARBA" id="ARBA00022989"/>
    </source>
</evidence>
<dbReference type="GO" id="GO:0005783">
    <property type="term" value="C:endoplasmic reticulum"/>
    <property type="evidence" value="ECO:0007669"/>
    <property type="project" value="TreeGrafter"/>
</dbReference>
<reference evidence="11" key="1">
    <citation type="submission" date="2022-07" db="EMBL/GenBank/DDBJ databases">
        <title>Genome Sequence of Physisporinus lineatus.</title>
        <authorList>
            <person name="Buettner E."/>
        </authorList>
    </citation>
    <scope>NUCLEOTIDE SEQUENCE</scope>
    <source>
        <strain evidence="11">VT162</strain>
    </source>
</reference>
<dbReference type="GO" id="GO:0005769">
    <property type="term" value="C:early endosome"/>
    <property type="evidence" value="ECO:0007669"/>
    <property type="project" value="TreeGrafter"/>
</dbReference>
<evidence type="ECO:0000313" key="11">
    <source>
        <dbReference type="EMBL" id="KAJ3491253.1"/>
    </source>
</evidence>
<dbReference type="InterPro" id="IPR014743">
    <property type="entry name" value="Cl-channel_core"/>
</dbReference>
<keyword evidence="8" id="KW-0129">CBS domain</keyword>
<gene>
    <name evidence="11" type="ORF">NLI96_g830</name>
</gene>
<dbReference type="Pfam" id="PF20153">
    <property type="entry name" value="DUF6535"/>
    <property type="match status" value="1"/>
</dbReference>
<evidence type="ECO:0000256" key="9">
    <source>
        <dbReference type="RuleBase" id="RU361221"/>
    </source>
</evidence>
<keyword evidence="4 9" id="KW-1133">Transmembrane helix</keyword>
<feature type="transmembrane region" description="Helical" evidence="9">
    <location>
        <begin position="113"/>
        <end position="134"/>
    </location>
</feature>
<evidence type="ECO:0000256" key="3">
    <source>
        <dbReference type="ARBA" id="ARBA00022692"/>
    </source>
</evidence>
<feature type="domain" description="CBS" evidence="10">
    <location>
        <begin position="445"/>
        <end position="500"/>
    </location>
</feature>
<feature type="transmembrane region" description="Helical" evidence="9">
    <location>
        <begin position="40"/>
        <end position="61"/>
    </location>
</feature>
<feature type="transmembrane region" description="Helical" evidence="9">
    <location>
        <begin position="171"/>
        <end position="191"/>
    </location>
</feature>
<dbReference type="CDD" id="cd03684">
    <property type="entry name" value="ClC_3_like"/>
    <property type="match status" value="1"/>
</dbReference>
<comment type="subcellular location">
    <subcellularLocation>
        <location evidence="1 9">Membrane</location>
        <topology evidence="1 9">Multi-pass membrane protein</topology>
    </subcellularLocation>
</comment>
<comment type="caution">
    <text evidence="11">The sequence shown here is derived from an EMBL/GenBank/DDBJ whole genome shotgun (WGS) entry which is preliminary data.</text>
</comment>
<evidence type="ECO:0000313" key="12">
    <source>
        <dbReference type="Proteomes" id="UP001212997"/>
    </source>
</evidence>
<evidence type="ECO:0000256" key="8">
    <source>
        <dbReference type="PROSITE-ProRule" id="PRU00703"/>
    </source>
</evidence>
<dbReference type="PRINTS" id="PR00762">
    <property type="entry name" value="CLCHANNEL"/>
</dbReference>
<dbReference type="CDD" id="cd04591">
    <property type="entry name" value="CBS_pair_voltage-gated_CLC_euk_bac"/>
    <property type="match status" value="1"/>
</dbReference>
<feature type="transmembrane region" description="Helical" evidence="9">
    <location>
        <begin position="6"/>
        <end position="28"/>
    </location>
</feature>
<comment type="similarity">
    <text evidence="9">Belongs to the chloride channel (TC 2.A.49) family.</text>
</comment>
<feature type="transmembrane region" description="Helical" evidence="9">
    <location>
        <begin position="661"/>
        <end position="685"/>
    </location>
</feature>
<feature type="transmembrane region" description="Helical" evidence="9">
    <location>
        <begin position="257"/>
        <end position="279"/>
    </location>
</feature>
<feature type="domain" description="CBS" evidence="10">
    <location>
        <begin position="328"/>
        <end position="387"/>
    </location>
</feature>
<dbReference type="GO" id="GO:0006879">
    <property type="term" value="P:intracellular iron ion homeostasis"/>
    <property type="evidence" value="ECO:0007669"/>
    <property type="project" value="TreeGrafter"/>
</dbReference>
<keyword evidence="6 9" id="KW-0472">Membrane</keyword>
<dbReference type="InterPro" id="IPR000644">
    <property type="entry name" value="CBS_dom"/>
</dbReference>
<sequence>MREVITASSAAGVAVAFGSPIGGVLFSIEEMTSNFSIKTMWRSFFCALVATVVLSIMNPYRSGKLVLFQVTYDRDWHFFEILFFIVLGVFGGLYGAFMVRFNMAYAAFRKKHLAKFPVSEAVTLATVTAMVGYFNRFMRIDMTESMSILFRQCDGEGDYGGLCQSSLQWPMISSLLLATIIRMLFVVVSYGCKVPAGIFVPSMAIGATFGRMIGIMVKALNTAYPKAGIFSVCKPDIPCITPGTYAFLGAAAALSGVMRITVTVVVIMFELTGALTYILPTMIVILVTKAVGDFLGTRGIADEAIRFNGYPFLENDEHAYNVPVSRVMRSRLVTLPATGQTVRDIQELISSADVKGFPIISNDLKRTLLGYIEKNELRYVIDKAKRLQDITLNTLCSFAPSPVDHDDVEIPGVEPGPGVGIDEDVSTEIIDTTASADVLLLWPWVNQTPLTVSPQLPLEIVMQLFRRMGPRVIIVEDHGSLAGLITIKDVLRFTIAEESSGSATKWDHESTTMSTASSVQRDLPTIGATPLSKIFFRALKREIDLARAWRRRKDTLPISDGSRGWMKLAQKLQDHDISTIGSYKEDIDTLLVFAGLFSAVLATFSVESYKLLQPDFAQASVIILSQISQQLNSFSINPSFVNASQQVAPQLLTSFEPSRSVVLINVFWFLSLAFSLATASLAMLVKQWLRAYLSNDSTSPQAQVRVRHFRHNALLKWNVFQIASILPSFLQFALALFFIALSIFLHQFHRTLWIVVTMAIALWFAFYGFVLSGPIFASSCPYKTPSLDTFVDSLRYSLHRFLRGFLLSFLPSNLVSIETTQEKEIRTTTEHDADIWNRAETIFFDDQLVKDTVAVWFGKAKGSHVLQCVQEMFRRREPRDEPQNLPDHGHDSVSLVLVDGIMRGIESQAGEPEKFQWHQWMAQSFCILADGQRFCSKEGTLLASGPLSGDEQDDLMGPANPSELDFSAITDALLVCLRYMPKEHHDSDLISNLADEIHSTIDQSMSVCQRWISRDDYKAPLGYSETSGWSDVTSTMEGIITSQTYDVPTHWTTASEELHRLTLAKCEF</sequence>
<dbReference type="Gene3D" id="3.90.1280.20">
    <property type="match status" value="1"/>
</dbReference>
<dbReference type="PANTHER" id="PTHR45711:SF9">
    <property type="entry name" value="ANION_PROTON EXCHANGE TRANSPORTER GEF1"/>
    <property type="match status" value="1"/>
</dbReference>
<dbReference type="PANTHER" id="PTHR45711">
    <property type="entry name" value="CHLORIDE CHANNEL PROTEIN"/>
    <property type="match status" value="1"/>
</dbReference>
<dbReference type="PROSITE" id="PS51371">
    <property type="entry name" value="CBS"/>
    <property type="match status" value="2"/>
</dbReference>
<dbReference type="Proteomes" id="UP001212997">
    <property type="component" value="Unassembled WGS sequence"/>
</dbReference>
<feature type="transmembrane region" description="Helical" evidence="9">
    <location>
        <begin position="752"/>
        <end position="777"/>
    </location>
</feature>
<dbReference type="GO" id="GO:0005886">
    <property type="term" value="C:plasma membrane"/>
    <property type="evidence" value="ECO:0007669"/>
    <property type="project" value="TreeGrafter"/>
</dbReference>
<dbReference type="GO" id="GO:0005247">
    <property type="term" value="F:voltage-gated chloride channel activity"/>
    <property type="evidence" value="ECO:0007669"/>
    <property type="project" value="TreeGrafter"/>
</dbReference>
<keyword evidence="2 9" id="KW-0813">Transport</keyword>
<dbReference type="Gene3D" id="3.10.580.20">
    <property type="match status" value="1"/>
</dbReference>
<evidence type="ECO:0000256" key="2">
    <source>
        <dbReference type="ARBA" id="ARBA00022448"/>
    </source>
</evidence>
<dbReference type="GO" id="GO:0000324">
    <property type="term" value="C:fungal-type vacuole"/>
    <property type="evidence" value="ECO:0007669"/>
    <property type="project" value="TreeGrafter"/>
</dbReference>
<evidence type="ECO:0000256" key="1">
    <source>
        <dbReference type="ARBA" id="ARBA00004141"/>
    </source>
</evidence>
<dbReference type="InterPro" id="IPR001807">
    <property type="entry name" value="ClC"/>
</dbReference>
<feature type="transmembrane region" description="Helical" evidence="9">
    <location>
        <begin position="81"/>
        <end position="101"/>
    </location>
</feature>
<organism evidence="11 12">
    <name type="scientific">Meripilus lineatus</name>
    <dbReference type="NCBI Taxonomy" id="2056292"/>
    <lineage>
        <taxon>Eukaryota</taxon>
        <taxon>Fungi</taxon>
        <taxon>Dikarya</taxon>
        <taxon>Basidiomycota</taxon>
        <taxon>Agaricomycotina</taxon>
        <taxon>Agaricomycetes</taxon>
        <taxon>Polyporales</taxon>
        <taxon>Meripilaceae</taxon>
        <taxon>Meripilus</taxon>
    </lineage>
</organism>
<evidence type="ECO:0000256" key="7">
    <source>
        <dbReference type="ARBA" id="ARBA00023214"/>
    </source>
</evidence>
<dbReference type="GO" id="GO:0006878">
    <property type="term" value="P:intracellular copper ion homeostasis"/>
    <property type="evidence" value="ECO:0007669"/>
    <property type="project" value="TreeGrafter"/>
</dbReference>
<proteinExistence type="inferred from homology"/>
<evidence type="ECO:0000256" key="6">
    <source>
        <dbReference type="ARBA" id="ARBA00023136"/>
    </source>
</evidence>
<evidence type="ECO:0000259" key="10">
    <source>
        <dbReference type="PROSITE" id="PS51371"/>
    </source>
</evidence>
<dbReference type="Gene3D" id="1.10.3080.10">
    <property type="entry name" value="Clc chloride channel"/>
    <property type="match status" value="1"/>
</dbReference>
<dbReference type="InterPro" id="IPR045338">
    <property type="entry name" value="DUF6535"/>
</dbReference>
<dbReference type="Pfam" id="PF00571">
    <property type="entry name" value="CBS"/>
    <property type="match status" value="1"/>
</dbReference>
<keyword evidence="5 9" id="KW-0406">Ion transport</keyword>
<keyword evidence="12" id="KW-1185">Reference proteome</keyword>
<dbReference type="SUPFAM" id="SSF54631">
    <property type="entry name" value="CBS-domain pair"/>
    <property type="match status" value="1"/>
</dbReference>
<keyword evidence="3 9" id="KW-0812">Transmembrane</keyword>
<dbReference type="EMBL" id="JANAWD010000015">
    <property type="protein sequence ID" value="KAJ3491253.1"/>
    <property type="molecule type" value="Genomic_DNA"/>
</dbReference>
<dbReference type="GO" id="GO:0005794">
    <property type="term" value="C:Golgi apparatus"/>
    <property type="evidence" value="ECO:0007669"/>
    <property type="project" value="TreeGrafter"/>
</dbReference>
<feature type="transmembrane region" description="Helical" evidence="9">
    <location>
        <begin position="719"/>
        <end position="745"/>
    </location>
</feature>
<evidence type="ECO:0000256" key="5">
    <source>
        <dbReference type="ARBA" id="ARBA00023065"/>
    </source>
</evidence>
<feature type="transmembrane region" description="Helical" evidence="9">
    <location>
        <begin position="198"/>
        <end position="217"/>
    </location>
</feature>
<dbReference type="SMART" id="SM00116">
    <property type="entry name" value="CBS"/>
    <property type="match status" value="2"/>
</dbReference>
<keyword evidence="7 9" id="KW-0868">Chloride</keyword>
<dbReference type="InterPro" id="IPR046342">
    <property type="entry name" value="CBS_dom_sf"/>
</dbReference>
<dbReference type="SUPFAM" id="SSF81340">
    <property type="entry name" value="Clc chloride channel"/>
    <property type="match status" value="1"/>
</dbReference>
<dbReference type="AlphaFoldDB" id="A0AAD5YI46"/>
<dbReference type="Pfam" id="PF00654">
    <property type="entry name" value="Voltage_CLC"/>
    <property type="match status" value="1"/>
</dbReference>
<name>A0AAD5YI46_9APHY</name>
<accession>A0AAD5YI46</accession>